<evidence type="ECO:0000313" key="3">
    <source>
        <dbReference type="Proteomes" id="UP000007800"/>
    </source>
</evidence>
<proteinExistence type="predicted"/>
<keyword evidence="3" id="KW-1185">Reference proteome</keyword>
<feature type="region of interest" description="Disordered" evidence="1">
    <location>
        <begin position="1"/>
        <end position="27"/>
    </location>
</feature>
<evidence type="ECO:0000256" key="1">
    <source>
        <dbReference type="SAM" id="MobiDB-lite"/>
    </source>
</evidence>
<reference evidence="2 3" key="1">
    <citation type="submission" date="2008-07" db="EMBL/GenBank/DDBJ databases">
        <authorList>
            <person name="El-Sayed N."/>
            <person name="Caler E."/>
            <person name="Inman J."/>
            <person name="Amedeo P."/>
            <person name="Hass B."/>
            <person name="Wortman J."/>
        </authorList>
    </citation>
    <scope>NUCLEOTIDE SEQUENCE [LARGE SCALE GENOMIC DNA]</scope>
    <source>
        <strain evidence="3">ATCC 50983 / TXsc</strain>
    </source>
</reference>
<dbReference type="Proteomes" id="UP000007800">
    <property type="component" value="Unassembled WGS sequence"/>
</dbReference>
<accession>C5KEJ2</accession>
<dbReference type="GeneID" id="9053252"/>
<evidence type="ECO:0000313" key="2">
    <source>
        <dbReference type="EMBL" id="EER17130.1"/>
    </source>
</evidence>
<protein>
    <submittedName>
        <fullName evidence="2">Uncharacterized protein</fullName>
    </submittedName>
</protein>
<organism evidence="3">
    <name type="scientific">Perkinsus marinus (strain ATCC 50983 / TXsc)</name>
    <dbReference type="NCBI Taxonomy" id="423536"/>
    <lineage>
        <taxon>Eukaryota</taxon>
        <taxon>Sar</taxon>
        <taxon>Alveolata</taxon>
        <taxon>Perkinsozoa</taxon>
        <taxon>Perkinsea</taxon>
        <taxon>Perkinsida</taxon>
        <taxon>Perkinsidae</taxon>
        <taxon>Perkinsus</taxon>
    </lineage>
</organism>
<dbReference type="RefSeq" id="XP_002785334.1">
    <property type="nucleotide sequence ID" value="XM_002785288.1"/>
</dbReference>
<sequence length="51" mass="5341">MPGTGGSSREKDGSMTEGLECSSMFRPDTDGVPTLLSVLIATLRPACSQPR</sequence>
<name>C5KEJ2_PERM5</name>
<dbReference type="EMBL" id="GG672330">
    <property type="protein sequence ID" value="EER17130.1"/>
    <property type="molecule type" value="Genomic_DNA"/>
</dbReference>
<dbReference type="InParanoid" id="C5KEJ2"/>
<dbReference type="AlphaFoldDB" id="C5KEJ2"/>
<gene>
    <name evidence="2" type="ORF">Pmar_PMAR009565</name>
</gene>